<keyword evidence="3" id="KW-1185">Reference proteome</keyword>
<keyword evidence="1" id="KW-1133">Transmembrane helix</keyword>
<accession>A0ABV6BQ62</accession>
<evidence type="ECO:0000313" key="2">
    <source>
        <dbReference type="EMBL" id="MFC0077586.1"/>
    </source>
</evidence>
<keyword evidence="1" id="KW-0812">Transmembrane</keyword>
<dbReference type="RefSeq" id="WP_379684866.1">
    <property type="nucleotide sequence ID" value="NZ_JBHLYW010000008.1"/>
</dbReference>
<comment type="caution">
    <text evidence="2">The sequence shown here is derived from an EMBL/GenBank/DDBJ whole genome shotgun (WGS) entry which is preliminary data.</text>
</comment>
<keyword evidence="1" id="KW-0472">Membrane</keyword>
<sequence length="82" mass="9404">MKKKFNEMTNEELVKTQKSLKMVTYLFGVILLLLFGLNIFLIANKGFSASNVIPIALLPVFILNMNTLKEIKKELESREQQS</sequence>
<dbReference type="Proteomes" id="UP001589734">
    <property type="component" value="Unassembled WGS sequence"/>
</dbReference>
<protein>
    <submittedName>
        <fullName evidence="2">Redox-active disulfide protein 2</fullName>
    </submittedName>
</protein>
<evidence type="ECO:0000256" key="1">
    <source>
        <dbReference type="SAM" id="Phobius"/>
    </source>
</evidence>
<evidence type="ECO:0000313" key="3">
    <source>
        <dbReference type="Proteomes" id="UP001589734"/>
    </source>
</evidence>
<feature type="transmembrane region" description="Helical" evidence="1">
    <location>
        <begin position="49"/>
        <end position="68"/>
    </location>
</feature>
<feature type="transmembrane region" description="Helical" evidence="1">
    <location>
        <begin position="23"/>
        <end position="43"/>
    </location>
</feature>
<name>A0ABV6BQ62_9FLAO</name>
<organism evidence="2 3">
    <name type="scientific">Flavobacterium procerum</name>
    <dbReference type="NCBI Taxonomy" id="1455569"/>
    <lineage>
        <taxon>Bacteria</taxon>
        <taxon>Pseudomonadati</taxon>
        <taxon>Bacteroidota</taxon>
        <taxon>Flavobacteriia</taxon>
        <taxon>Flavobacteriales</taxon>
        <taxon>Flavobacteriaceae</taxon>
        <taxon>Flavobacterium</taxon>
    </lineage>
</organism>
<dbReference type="EMBL" id="JBHLYW010000008">
    <property type="protein sequence ID" value="MFC0077586.1"/>
    <property type="molecule type" value="Genomic_DNA"/>
</dbReference>
<gene>
    <name evidence="2" type="ORF">ACFFLS_11095</name>
</gene>
<proteinExistence type="predicted"/>
<reference evidence="2 3" key="1">
    <citation type="submission" date="2024-09" db="EMBL/GenBank/DDBJ databases">
        <authorList>
            <person name="Sun Q."/>
            <person name="Mori K."/>
        </authorList>
    </citation>
    <scope>NUCLEOTIDE SEQUENCE [LARGE SCALE GENOMIC DNA]</scope>
    <source>
        <strain evidence="2 3">CGMCC 1.12926</strain>
    </source>
</reference>